<organism evidence="4 5">
    <name type="scientific">Porites evermanni</name>
    <dbReference type="NCBI Taxonomy" id="104178"/>
    <lineage>
        <taxon>Eukaryota</taxon>
        <taxon>Metazoa</taxon>
        <taxon>Cnidaria</taxon>
        <taxon>Anthozoa</taxon>
        <taxon>Hexacorallia</taxon>
        <taxon>Scleractinia</taxon>
        <taxon>Fungiina</taxon>
        <taxon>Poritidae</taxon>
        <taxon>Porites</taxon>
    </lineage>
</organism>
<dbReference type="InterPro" id="IPR011856">
    <property type="entry name" value="tRNA_endonuc-like_dom_sf"/>
</dbReference>
<evidence type="ECO:0000259" key="3">
    <source>
        <dbReference type="PROSITE" id="PS51750"/>
    </source>
</evidence>
<dbReference type="SMART" id="SM01040">
    <property type="entry name" value="Bro-N"/>
    <property type="match status" value="1"/>
</dbReference>
<name>A0ABN8MR42_9CNID</name>
<dbReference type="PROSITE" id="PS50157">
    <property type="entry name" value="ZINC_FINGER_C2H2_2"/>
    <property type="match status" value="1"/>
</dbReference>
<dbReference type="EMBL" id="CALNXI010000692">
    <property type="protein sequence ID" value="CAH3034057.1"/>
    <property type="molecule type" value="Genomic_DNA"/>
</dbReference>
<dbReference type="PANTHER" id="PTHR36180:SF2">
    <property type="entry name" value="BRO FAMILY PROTEIN"/>
    <property type="match status" value="1"/>
</dbReference>
<feature type="domain" description="C2H2-type" evidence="2">
    <location>
        <begin position="247"/>
        <end position="275"/>
    </location>
</feature>
<evidence type="ECO:0000259" key="2">
    <source>
        <dbReference type="PROSITE" id="PS50157"/>
    </source>
</evidence>
<dbReference type="SMART" id="SM00355">
    <property type="entry name" value="ZnF_C2H2"/>
    <property type="match status" value="1"/>
</dbReference>
<comment type="caution">
    <text evidence="4">The sequence shown here is derived from an EMBL/GenBank/DDBJ whole genome shotgun (WGS) entry which is preliminary data.</text>
</comment>
<keyword evidence="1" id="KW-0863">Zinc-finger</keyword>
<gene>
    <name evidence="4" type="ORF">PEVE_00039346</name>
</gene>
<evidence type="ECO:0000256" key="1">
    <source>
        <dbReference type="PROSITE-ProRule" id="PRU00042"/>
    </source>
</evidence>
<accession>A0ABN8MR42</accession>
<protein>
    <recommendedName>
        <fullName evidence="6">Bro-N domain-containing protein</fullName>
    </recommendedName>
</protein>
<keyword evidence="1" id="KW-0479">Metal-binding</keyword>
<keyword evidence="1" id="KW-0862">Zinc</keyword>
<dbReference type="PROSITE" id="PS51750">
    <property type="entry name" value="BRO_N"/>
    <property type="match status" value="1"/>
</dbReference>
<dbReference type="Gene3D" id="3.40.1350.10">
    <property type="match status" value="1"/>
</dbReference>
<dbReference type="PROSITE" id="PS00028">
    <property type="entry name" value="ZINC_FINGER_C2H2_1"/>
    <property type="match status" value="1"/>
</dbReference>
<dbReference type="Pfam" id="PF02498">
    <property type="entry name" value="Bro-N"/>
    <property type="match status" value="1"/>
</dbReference>
<evidence type="ECO:0008006" key="6">
    <source>
        <dbReference type="Google" id="ProtNLM"/>
    </source>
</evidence>
<dbReference type="InterPro" id="IPR013087">
    <property type="entry name" value="Znf_C2H2_type"/>
</dbReference>
<dbReference type="Proteomes" id="UP001159427">
    <property type="component" value="Unassembled WGS sequence"/>
</dbReference>
<evidence type="ECO:0000313" key="5">
    <source>
        <dbReference type="Proteomes" id="UP001159427"/>
    </source>
</evidence>
<reference evidence="4 5" key="1">
    <citation type="submission" date="2022-05" db="EMBL/GenBank/DDBJ databases">
        <authorList>
            <consortium name="Genoscope - CEA"/>
            <person name="William W."/>
        </authorList>
    </citation>
    <scope>NUCLEOTIDE SEQUENCE [LARGE SCALE GENOMIC DNA]</scope>
</reference>
<dbReference type="PANTHER" id="PTHR36180">
    <property type="entry name" value="DNA-BINDING PROTEIN-RELATED-RELATED"/>
    <property type="match status" value="1"/>
</dbReference>
<feature type="domain" description="Bro-N" evidence="3">
    <location>
        <begin position="12"/>
        <end position="115"/>
    </location>
</feature>
<sequence>MLEKKFANKDLGIELSSFIDKQQNIWFVGKDVATLLGYSNTKKAIWKHVDSEDKKLFCWGTQNGSGNKSDLRGKYYTFINESGFYSLLLTSKLETSKKFKHWVTSEVLPSIRKYGFYKMFDNPNNKMFKIENETDLHYKVVQLIRNYYPDSILVAGLGENQDTEEKRLDSYKKGYQRGQPDLMILDYHREYKGLCIEFKSPTNNYCVSESQIKMKEKYRNNDYAFILSNDYDKISKLIHKYMAGVRILCKYCPKAFRNKKTLNKHYKVIHRIEKNI</sequence>
<evidence type="ECO:0000313" key="4">
    <source>
        <dbReference type="EMBL" id="CAH3034057.1"/>
    </source>
</evidence>
<proteinExistence type="predicted"/>
<keyword evidence="5" id="KW-1185">Reference proteome</keyword>
<dbReference type="InterPro" id="IPR003497">
    <property type="entry name" value="BRO_N_domain"/>
</dbReference>